<dbReference type="AlphaFoldDB" id="A0A7Y8ELW1"/>
<dbReference type="GO" id="GO:0030288">
    <property type="term" value="C:outer membrane-bounded periplasmic space"/>
    <property type="evidence" value="ECO:0007669"/>
    <property type="project" value="InterPro"/>
</dbReference>
<evidence type="ECO:0000313" key="9">
    <source>
        <dbReference type="EMBL" id="NWE17076.1"/>
    </source>
</evidence>
<feature type="signal peptide" evidence="6">
    <location>
        <begin position="1"/>
        <end position="20"/>
    </location>
</feature>
<dbReference type="Pfam" id="PF02753">
    <property type="entry name" value="PapD_C"/>
    <property type="match status" value="1"/>
</dbReference>
<feature type="chain" id="PRO_5031207752" evidence="6">
    <location>
        <begin position="21"/>
        <end position="241"/>
    </location>
</feature>
<evidence type="ECO:0000256" key="6">
    <source>
        <dbReference type="SAM" id="SignalP"/>
    </source>
</evidence>
<keyword evidence="4" id="KW-0574">Periplasm</keyword>
<dbReference type="Gene3D" id="2.60.40.10">
    <property type="entry name" value="Immunoglobulins"/>
    <property type="match status" value="2"/>
</dbReference>
<evidence type="ECO:0000256" key="2">
    <source>
        <dbReference type="ARBA" id="ARBA00007399"/>
    </source>
</evidence>
<dbReference type="GO" id="GO:0071555">
    <property type="term" value="P:cell wall organization"/>
    <property type="evidence" value="ECO:0007669"/>
    <property type="project" value="InterPro"/>
</dbReference>
<dbReference type="InterPro" id="IPR050643">
    <property type="entry name" value="Periplasmic_pilus_chap"/>
</dbReference>
<keyword evidence="5" id="KW-0143">Chaperone</keyword>
<comment type="caution">
    <text evidence="9">The sequence shown here is derived from an EMBL/GenBank/DDBJ whole genome shotgun (WGS) entry which is preliminary data.</text>
</comment>
<keyword evidence="3 6" id="KW-0732">Signal</keyword>
<name>A0A7Y8ELW1_9PSED</name>
<dbReference type="InterPro" id="IPR008962">
    <property type="entry name" value="PapD-like_sf"/>
</dbReference>
<evidence type="ECO:0000256" key="1">
    <source>
        <dbReference type="ARBA" id="ARBA00004418"/>
    </source>
</evidence>
<organism evidence="9 10">
    <name type="scientific">Pseudomonas yamanorum</name>
    <dbReference type="NCBI Taxonomy" id="515393"/>
    <lineage>
        <taxon>Bacteria</taxon>
        <taxon>Pseudomonadati</taxon>
        <taxon>Pseudomonadota</taxon>
        <taxon>Gammaproteobacteria</taxon>
        <taxon>Pseudomonadales</taxon>
        <taxon>Pseudomonadaceae</taxon>
        <taxon>Pseudomonas</taxon>
    </lineage>
</organism>
<feature type="domain" description="Pili assembly chaperone C-terminal" evidence="8">
    <location>
        <begin position="166"/>
        <end position="227"/>
    </location>
</feature>
<reference evidence="9 10" key="1">
    <citation type="submission" date="2020-04" db="EMBL/GenBank/DDBJ databases">
        <title>Molecular characterization of pseudomonads from Agaricus bisporus reveal novel blotch 2 pathogens in Western Europe.</title>
        <authorList>
            <person name="Taparia T."/>
            <person name="Krijger M."/>
            <person name="Haynes E."/>
            <person name="Elpinstone J.G."/>
            <person name="Noble R."/>
            <person name="Van Der Wolf J."/>
        </authorList>
    </citation>
    <scope>NUCLEOTIDE SEQUENCE [LARGE SCALE GENOMIC DNA]</scope>
    <source>
        <strain evidence="9 10">IPO3782</strain>
    </source>
</reference>
<sequence length="241" mass="26273">MNIRVLLVTASLLASTQTSADVVIDRTRVVYPQQAREMTLSLTNEALEPRLVQVWIDAGDAMARPESSDVPFLVVPPLLRVEAGAGQALRLIHTSEPDQPRLTTESLYWLNVLVIRPAPPAGESNHLSLAFRTRIKLFLRPESLPGAVEDAPAALRWTWQGRSLHVSNPGDYFITLSSVVLNREGRTWRNDLPPMLTPRSSATLTLTAAGPAGQVEDQFTTLDDNGASLSHALAPVETAAE</sequence>
<dbReference type="InterPro" id="IPR013783">
    <property type="entry name" value="Ig-like_fold"/>
</dbReference>
<dbReference type="Pfam" id="PF00345">
    <property type="entry name" value="PapD_N"/>
    <property type="match status" value="1"/>
</dbReference>
<dbReference type="Proteomes" id="UP000531950">
    <property type="component" value="Unassembled WGS sequence"/>
</dbReference>
<dbReference type="InterPro" id="IPR016148">
    <property type="entry name" value="Pili_assmbl_chaperone_C"/>
</dbReference>
<dbReference type="InterPro" id="IPR001829">
    <property type="entry name" value="Pili_assmbl_chaperone_bac"/>
</dbReference>
<dbReference type="InterPro" id="IPR036316">
    <property type="entry name" value="Pili_assmbl_chap_C_dom_sf"/>
</dbReference>
<evidence type="ECO:0000256" key="3">
    <source>
        <dbReference type="ARBA" id="ARBA00022729"/>
    </source>
</evidence>
<evidence type="ECO:0000259" key="8">
    <source>
        <dbReference type="Pfam" id="PF02753"/>
    </source>
</evidence>
<dbReference type="PANTHER" id="PTHR30251:SF2">
    <property type="entry name" value="FIMBRIAL CHAPERONE YADV-RELATED"/>
    <property type="match status" value="1"/>
</dbReference>
<dbReference type="RefSeq" id="WP_177079765.1">
    <property type="nucleotide sequence ID" value="NZ_JACAOQ010000028.1"/>
</dbReference>
<dbReference type="SUPFAM" id="SSF49354">
    <property type="entry name" value="PapD-like"/>
    <property type="match status" value="1"/>
</dbReference>
<dbReference type="SUPFAM" id="SSF49584">
    <property type="entry name" value="Periplasmic chaperone C-domain"/>
    <property type="match status" value="1"/>
</dbReference>
<accession>A0A7Y8ELW1</accession>
<dbReference type="EMBL" id="JACARG010000067">
    <property type="protein sequence ID" value="NWE17076.1"/>
    <property type="molecule type" value="Genomic_DNA"/>
</dbReference>
<evidence type="ECO:0000313" key="10">
    <source>
        <dbReference type="Proteomes" id="UP000531950"/>
    </source>
</evidence>
<dbReference type="PRINTS" id="PR00969">
    <property type="entry name" value="CHAPERONPILI"/>
</dbReference>
<evidence type="ECO:0000256" key="4">
    <source>
        <dbReference type="ARBA" id="ARBA00022764"/>
    </source>
</evidence>
<proteinExistence type="inferred from homology"/>
<comment type="subcellular location">
    <subcellularLocation>
        <location evidence="1">Periplasm</location>
    </subcellularLocation>
</comment>
<protein>
    <submittedName>
        <fullName evidence="9">Molecular chaperone</fullName>
    </submittedName>
</protein>
<evidence type="ECO:0000256" key="5">
    <source>
        <dbReference type="ARBA" id="ARBA00023186"/>
    </source>
</evidence>
<comment type="similarity">
    <text evidence="2">Belongs to the periplasmic pilus chaperone family.</text>
</comment>
<gene>
    <name evidence="9" type="ORF">HX822_29380</name>
</gene>
<evidence type="ECO:0000259" key="7">
    <source>
        <dbReference type="Pfam" id="PF00345"/>
    </source>
</evidence>
<dbReference type="PANTHER" id="PTHR30251">
    <property type="entry name" value="PILUS ASSEMBLY CHAPERONE"/>
    <property type="match status" value="1"/>
</dbReference>
<feature type="domain" description="Pili assembly chaperone N-terminal" evidence="7">
    <location>
        <begin position="22"/>
        <end position="144"/>
    </location>
</feature>
<dbReference type="InterPro" id="IPR016147">
    <property type="entry name" value="Pili_assmbl_chaperone_N"/>
</dbReference>